<dbReference type="PANTHER" id="PTHR30569">
    <property type="entry name" value="CYTOSINE TRANSPORTER CODB"/>
    <property type="match status" value="1"/>
</dbReference>
<evidence type="ECO:0000256" key="5">
    <source>
        <dbReference type="ARBA" id="ARBA00023136"/>
    </source>
</evidence>
<dbReference type="Proteomes" id="UP001141619">
    <property type="component" value="Unassembled WGS sequence"/>
</dbReference>
<comment type="caution">
    <text evidence="7">The sequence shown here is derived from an EMBL/GenBank/DDBJ whole genome shotgun (WGS) entry which is preliminary data.</text>
</comment>
<comment type="similarity">
    <text evidence="2">Belongs to the purine-cytosine permease (2.A.39) family.</text>
</comment>
<dbReference type="Gene3D" id="1.10.4160.10">
    <property type="entry name" value="Hydantoin permease"/>
    <property type="match status" value="1"/>
</dbReference>
<feature type="transmembrane region" description="Helical" evidence="6">
    <location>
        <begin position="398"/>
        <end position="418"/>
    </location>
</feature>
<evidence type="ECO:0000256" key="1">
    <source>
        <dbReference type="ARBA" id="ARBA00004141"/>
    </source>
</evidence>
<feature type="transmembrane region" description="Helical" evidence="6">
    <location>
        <begin position="165"/>
        <end position="183"/>
    </location>
</feature>
<keyword evidence="4 6" id="KW-1133">Transmembrane helix</keyword>
<comment type="subcellular location">
    <subcellularLocation>
        <location evidence="1">Membrane</location>
        <topology evidence="1">Multi-pass membrane protein</topology>
    </subcellularLocation>
</comment>
<dbReference type="Pfam" id="PF02133">
    <property type="entry name" value="Transp_cyt_pur"/>
    <property type="match status" value="1"/>
</dbReference>
<feature type="transmembrane region" description="Helical" evidence="6">
    <location>
        <begin position="203"/>
        <end position="222"/>
    </location>
</feature>
<evidence type="ECO:0000256" key="4">
    <source>
        <dbReference type="ARBA" id="ARBA00022989"/>
    </source>
</evidence>
<dbReference type="CDD" id="cd11484">
    <property type="entry name" value="SLC-NCS1sbd_CobB-like"/>
    <property type="match status" value="1"/>
</dbReference>
<feature type="transmembrane region" description="Helical" evidence="6">
    <location>
        <begin position="234"/>
        <end position="253"/>
    </location>
</feature>
<feature type="transmembrane region" description="Helical" evidence="6">
    <location>
        <begin position="373"/>
        <end position="392"/>
    </location>
</feature>
<sequence>MSDPKTTAGAADDFSRQQVPDSATYSGFHIALVIISGTIAIPAFMMAAQIGNAIGLSDGIKAFMLGCLVLGSMGALTSYVGSRSRYSTYMLTAFAFGRSGAKLVNLVIALVLVGWFGVLGYVFAQAAHQTVLDLFDLSVPLWVFIIIGSGLKVAVTIAGFKGIDILARFLVPLLALLLGYAAFLSFDKIPSWSAPGGLPTMTFSIAVSAVIGSYIAGVIIQPDYSRFARKASHALWAAFIALGVSFPLVQFLSAVPSVATGQHDLIIIMIALGIGVPAFLLLLLSSWSSNVLCLYSSALSLSTIFTRAHLWQITLGIGIVGTILALFNVEQYFISFLVLLGVAIPPIAAIYVLDMFIVRRGNYNEQALADAPAINVGSFAAWGLGILVGYLASENILSLSGIASIDSILVSSVSYALFKSHHLLAVKSPA</sequence>
<dbReference type="InterPro" id="IPR030191">
    <property type="entry name" value="CodB"/>
</dbReference>
<keyword evidence="8" id="KW-1185">Reference proteome</keyword>
<dbReference type="EMBL" id="JANWOI010000003">
    <property type="protein sequence ID" value="MDA5194152.1"/>
    <property type="molecule type" value="Genomic_DNA"/>
</dbReference>
<dbReference type="GO" id="GO:0005886">
    <property type="term" value="C:plasma membrane"/>
    <property type="evidence" value="ECO:0007669"/>
    <property type="project" value="TreeGrafter"/>
</dbReference>
<feature type="transmembrane region" description="Helical" evidence="6">
    <location>
        <begin position="308"/>
        <end position="327"/>
    </location>
</feature>
<dbReference type="RefSeq" id="WP_274943856.1">
    <property type="nucleotide sequence ID" value="NZ_JANWOI010000003.1"/>
</dbReference>
<name>A0A9X3TZA3_9PROT</name>
<feature type="transmembrane region" description="Helical" evidence="6">
    <location>
        <begin position="333"/>
        <end position="353"/>
    </location>
</feature>
<feature type="transmembrane region" description="Helical" evidence="6">
    <location>
        <begin position="62"/>
        <end position="82"/>
    </location>
</feature>
<evidence type="ECO:0000256" key="3">
    <source>
        <dbReference type="ARBA" id="ARBA00022692"/>
    </source>
</evidence>
<organism evidence="7 8">
    <name type="scientific">Govanella unica</name>
    <dbReference type="NCBI Taxonomy" id="2975056"/>
    <lineage>
        <taxon>Bacteria</taxon>
        <taxon>Pseudomonadati</taxon>
        <taxon>Pseudomonadota</taxon>
        <taxon>Alphaproteobacteria</taxon>
        <taxon>Emcibacterales</taxon>
        <taxon>Govanellaceae</taxon>
        <taxon>Govanella</taxon>
    </lineage>
</organism>
<feature type="transmembrane region" description="Helical" evidence="6">
    <location>
        <begin position="265"/>
        <end position="287"/>
    </location>
</feature>
<proteinExistence type="inferred from homology"/>
<dbReference type="AlphaFoldDB" id="A0A9X3TZA3"/>
<dbReference type="PANTHER" id="PTHR30569:SF0">
    <property type="entry name" value="CYTOSINE PERMEASE"/>
    <property type="match status" value="1"/>
</dbReference>
<feature type="transmembrane region" description="Helical" evidence="6">
    <location>
        <begin position="103"/>
        <end position="127"/>
    </location>
</feature>
<evidence type="ECO:0000313" key="7">
    <source>
        <dbReference type="EMBL" id="MDA5194152.1"/>
    </source>
</evidence>
<evidence type="ECO:0000256" key="2">
    <source>
        <dbReference type="ARBA" id="ARBA00008974"/>
    </source>
</evidence>
<feature type="transmembrane region" description="Helical" evidence="6">
    <location>
        <begin position="30"/>
        <end position="50"/>
    </location>
</feature>
<reference evidence="7" key="2">
    <citation type="journal article" date="2023" name="Syst. Appl. Microbiol.">
        <title>Govania unica gen. nov., sp. nov., a rare biosphere bacterium that represents a novel family in the class Alphaproteobacteria.</title>
        <authorList>
            <person name="Vandamme P."/>
            <person name="Peeters C."/>
            <person name="Hettiarachchi A."/>
            <person name="Cnockaert M."/>
            <person name="Carlier A."/>
        </authorList>
    </citation>
    <scope>NUCLEOTIDE SEQUENCE</scope>
    <source>
        <strain evidence="7">LMG 31809</strain>
    </source>
</reference>
<feature type="transmembrane region" description="Helical" evidence="6">
    <location>
        <begin position="139"/>
        <end position="158"/>
    </location>
</feature>
<gene>
    <name evidence="7" type="ORF">NYP16_09340</name>
</gene>
<accession>A0A9X3TZA3</accession>
<reference evidence="7" key="1">
    <citation type="submission" date="2022-08" db="EMBL/GenBank/DDBJ databases">
        <authorList>
            <person name="Vandamme P."/>
            <person name="Hettiarachchi A."/>
            <person name="Peeters C."/>
            <person name="Cnockaert M."/>
            <person name="Carlier A."/>
        </authorList>
    </citation>
    <scope>NUCLEOTIDE SEQUENCE</scope>
    <source>
        <strain evidence="7">LMG 31809</strain>
    </source>
</reference>
<keyword evidence="5 6" id="KW-0472">Membrane</keyword>
<evidence type="ECO:0000256" key="6">
    <source>
        <dbReference type="SAM" id="Phobius"/>
    </source>
</evidence>
<evidence type="ECO:0000313" key="8">
    <source>
        <dbReference type="Proteomes" id="UP001141619"/>
    </source>
</evidence>
<protein>
    <submittedName>
        <fullName evidence="7">Cytosine permease</fullName>
    </submittedName>
</protein>
<keyword evidence="3 6" id="KW-0812">Transmembrane</keyword>
<dbReference type="GO" id="GO:0015209">
    <property type="term" value="F:cytosine transmembrane transporter activity"/>
    <property type="evidence" value="ECO:0007669"/>
    <property type="project" value="InterPro"/>
</dbReference>
<dbReference type="InterPro" id="IPR001248">
    <property type="entry name" value="Pur-cyt_permease"/>
</dbReference>